<organism evidence="2 3">
    <name type="scientific">Arthrobacter crystallopoietes BAB-32</name>
    <dbReference type="NCBI Taxonomy" id="1246476"/>
    <lineage>
        <taxon>Bacteria</taxon>
        <taxon>Bacillati</taxon>
        <taxon>Actinomycetota</taxon>
        <taxon>Actinomycetes</taxon>
        <taxon>Micrococcales</taxon>
        <taxon>Micrococcaceae</taxon>
        <taxon>Crystallibacter</taxon>
    </lineage>
</organism>
<keyword evidence="1" id="KW-0812">Transmembrane</keyword>
<feature type="transmembrane region" description="Helical" evidence="1">
    <location>
        <begin position="38"/>
        <end position="59"/>
    </location>
</feature>
<keyword evidence="3" id="KW-1185">Reference proteome</keyword>
<proteinExistence type="predicted"/>
<keyword evidence="1" id="KW-1133">Transmembrane helix</keyword>
<name>N1V2V0_9MICC</name>
<feature type="non-terminal residue" evidence="2">
    <location>
        <position position="178"/>
    </location>
</feature>
<gene>
    <name evidence="2" type="ORF">D477_009925</name>
</gene>
<sequence>MDRLGWLPTRYITPRGWGMITAGAAALLLAQIMGRRDLLALAVFLAGLPVTAAAAMVLLKPRFAVDRKFRPASVETGLVTQVHLALRREMGFGTAYMEEQLPSRFGPSPSFRFPARFPTAAGESVYEYRLRSGKRGLFAIGPVTADFQDPFGLARHRHTLGAASRLIVTPAPLELPAT</sequence>
<keyword evidence="1" id="KW-0472">Membrane</keyword>
<evidence type="ECO:0000313" key="2">
    <source>
        <dbReference type="EMBL" id="EMY34387.1"/>
    </source>
</evidence>
<dbReference type="PANTHER" id="PTHR34351:SF1">
    <property type="entry name" value="SLR1927 PROTEIN"/>
    <property type="match status" value="1"/>
</dbReference>
<dbReference type="EMBL" id="ANPE02000117">
    <property type="protein sequence ID" value="EMY34387.1"/>
    <property type="molecule type" value="Genomic_DNA"/>
</dbReference>
<comment type="caution">
    <text evidence="2">The sequence shown here is derived from an EMBL/GenBank/DDBJ whole genome shotgun (WGS) entry which is preliminary data.</text>
</comment>
<dbReference type="AlphaFoldDB" id="N1V2V0"/>
<feature type="transmembrane region" description="Helical" evidence="1">
    <location>
        <begin position="12"/>
        <end position="32"/>
    </location>
</feature>
<evidence type="ECO:0000313" key="3">
    <source>
        <dbReference type="Proteomes" id="UP000010729"/>
    </source>
</evidence>
<evidence type="ECO:0008006" key="4">
    <source>
        <dbReference type="Google" id="ProtNLM"/>
    </source>
</evidence>
<dbReference type="Proteomes" id="UP000010729">
    <property type="component" value="Unassembled WGS sequence"/>
</dbReference>
<protein>
    <recommendedName>
        <fullName evidence="4">DUF58 domain-containing protein</fullName>
    </recommendedName>
</protein>
<dbReference type="PANTHER" id="PTHR34351">
    <property type="entry name" value="SLR1927 PROTEIN-RELATED"/>
    <property type="match status" value="1"/>
</dbReference>
<reference evidence="2 3" key="1">
    <citation type="journal article" date="2013" name="Genome Announc.">
        <title>Draft Genome Sequence of Arthrobacter crystallopoietes Strain BAB-32, Revealing Genes for Bioremediation.</title>
        <authorList>
            <person name="Joshi M.N."/>
            <person name="Pandit A.S."/>
            <person name="Sharma A."/>
            <person name="Pandya R.V."/>
            <person name="Desai S.M."/>
            <person name="Saxena A.K."/>
            <person name="Bagatharia S.B."/>
        </authorList>
    </citation>
    <scope>NUCLEOTIDE SEQUENCE [LARGE SCALE GENOMIC DNA]</scope>
    <source>
        <strain evidence="2 3">BAB-32</strain>
    </source>
</reference>
<accession>N1V2V0</accession>
<evidence type="ECO:0000256" key="1">
    <source>
        <dbReference type="SAM" id="Phobius"/>
    </source>
</evidence>